<dbReference type="Proteomes" id="UP001597182">
    <property type="component" value="Unassembled WGS sequence"/>
</dbReference>
<evidence type="ECO:0000256" key="3">
    <source>
        <dbReference type="ARBA" id="ARBA00022490"/>
    </source>
</evidence>
<dbReference type="Pfam" id="PF14011">
    <property type="entry name" value="ESX-1_EspG"/>
    <property type="match status" value="1"/>
</dbReference>
<keyword evidence="3" id="KW-0963">Cytoplasm</keyword>
<protein>
    <submittedName>
        <fullName evidence="5">ESX secretion-associated protein EspG</fullName>
    </submittedName>
</protein>
<proteinExistence type="inferred from homology"/>
<evidence type="ECO:0000313" key="5">
    <source>
        <dbReference type="EMBL" id="MFD1238184.1"/>
    </source>
</evidence>
<comment type="subcellular location">
    <subcellularLocation>
        <location evidence="1">Cytoplasm</location>
    </subcellularLocation>
</comment>
<organism evidence="5 6">
    <name type="scientific">Pseudonocardia benzenivorans</name>
    <dbReference type="NCBI Taxonomy" id="228005"/>
    <lineage>
        <taxon>Bacteria</taxon>
        <taxon>Bacillati</taxon>
        <taxon>Actinomycetota</taxon>
        <taxon>Actinomycetes</taxon>
        <taxon>Pseudonocardiales</taxon>
        <taxon>Pseudonocardiaceae</taxon>
        <taxon>Pseudonocardia</taxon>
    </lineage>
</organism>
<reference evidence="6" key="1">
    <citation type="journal article" date="2019" name="Int. J. Syst. Evol. Microbiol.">
        <title>The Global Catalogue of Microorganisms (GCM) 10K type strain sequencing project: providing services to taxonomists for standard genome sequencing and annotation.</title>
        <authorList>
            <consortium name="The Broad Institute Genomics Platform"/>
            <consortium name="The Broad Institute Genome Sequencing Center for Infectious Disease"/>
            <person name="Wu L."/>
            <person name="Ma J."/>
        </authorList>
    </citation>
    <scope>NUCLEOTIDE SEQUENCE [LARGE SCALE GENOMIC DNA]</scope>
    <source>
        <strain evidence="6">CCUG 49018</strain>
    </source>
</reference>
<gene>
    <name evidence="5" type="ORF">ACFQ34_33315</name>
</gene>
<dbReference type="EMBL" id="JBHTMB010000338">
    <property type="protein sequence ID" value="MFD1238184.1"/>
    <property type="molecule type" value="Genomic_DNA"/>
</dbReference>
<keyword evidence="6" id="KW-1185">Reference proteome</keyword>
<evidence type="ECO:0000256" key="4">
    <source>
        <dbReference type="ARBA" id="ARBA00023186"/>
    </source>
</evidence>
<evidence type="ECO:0000256" key="2">
    <source>
        <dbReference type="ARBA" id="ARBA00006411"/>
    </source>
</evidence>
<comment type="caution">
    <text evidence="5">The sequence shown here is derived from an EMBL/GenBank/DDBJ whole genome shotgun (WGS) entry which is preliminary data.</text>
</comment>
<keyword evidence="4" id="KW-0143">Chaperone</keyword>
<evidence type="ECO:0000256" key="1">
    <source>
        <dbReference type="ARBA" id="ARBA00004496"/>
    </source>
</evidence>
<comment type="similarity">
    <text evidence="2">Belongs to the EspG family.</text>
</comment>
<dbReference type="RefSeq" id="WP_346093081.1">
    <property type="nucleotide sequence ID" value="NZ_BAABKS010000071.1"/>
</dbReference>
<sequence>MSTVDWDSAAVLTLTELDVAWELAGLGEPPLELELPSPGTTVAERAHIVADATNSLARRGLAEDRRPSPWLTALLTTLARPDVSVDVRVRGRTLVGGVAARRAGAAVLAVRHRDEVAVVPIPPTRMPAAVVEVVGDVRPGAGKPVSVARVDLEAALDAGDPVTAEGGHPLSTDDELVRGLSLSAISAIMRMYGDVDRHGQIGVRVGGRRSAHVVAVHRGSTGWFARVDHPDHVTVAPVDGPGLVRRIEDLIAEAT</sequence>
<evidence type="ECO:0000313" key="6">
    <source>
        <dbReference type="Proteomes" id="UP001597182"/>
    </source>
</evidence>
<dbReference type="InterPro" id="IPR025734">
    <property type="entry name" value="EspG"/>
</dbReference>
<name>A0ABW3VUZ2_9PSEU</name>
<accession>A0ABW3VUZ2</accession>